<accession>A0ABP3G503</accession>
<comment type="similarity">
    <text evidence="1">Belongs to the peptidase S33 family.</text>
</comment>
<dbReference type="EMBL" id="BAAABW010000004">
    <property type="protein sequence ID" value="GAA0336141.1"/>
    <property type="molecule type" value="Genomic_DNA"/>
</dbReference>
<feature type="domain" description="Peptidase S33 tripeptidyl aminopeptidase-like C-terminal" evidence="6">
    <location>
        <begin position="426"/>
        <end position="518"/>
    </location>
</feature>
<evidence type="ECO:0000256" key="3">
    <source>
        <dbReference type="ARBA" id="ARBA00022801"/>
    </source>
</evidence>
<name>A0ABP3G503_9ACTN</name>
<evidence type="ECO:0000256" key="2">
    <source>
        <dbReference type="ARBA" id="ARBA00022729"/>
    </source>
</evidence>
<proteinExistence type="inferred from homology"/>
<dbReference type="GO" id="GO:0016787">
    <property type="term" value="F:hydrolase activity"/>
    <property type="evidence" value="ECO:0007669"/>
    <property type="project" value="UniProtKB-KW"/>
</dbReference>
<dbReference type="InterPro" id="IPR029058">
    <property type="entry name" value="AB_hydrolase_fold"/>
</dbReference>
<evidence type="ECO:0000313" key="8">
    <source>
        <dbReference type="Proteomes" id="UP001500063"/>
    </source>
</evidence>
<dbReference type="Gene3D" id="3.40.50.1820">
    <property type="entry name" value="alpha/beta hydrolase"/>
    <property type="match status" value="1"/>
</dbReference>
<dbReference type="Pfam" id="PF08386">
    <property type="entry name" value="Abhydrolase_4"/>
    <property type="match status" value="1"/>
</dbReference>
<feature type="signal peptide" evidence="4">
    <location>
        <begin position="1"/>
        <end position="47"/>
    </location>
</feature>
<comment type="caution">
    <text evidence="7">The sequence shown here is derived from an EMBL/GenBank/DDBJ whole genome shotgun (WGS) entry which is preliminary data.</text>
</comment>
<dbReference type="SUPFAM" id="SSF53474">
    <property type="entry name" value="alpha/beta-Hydrolases"/>
    <property type="match status" value="1"/>
</dbReference>
<evidence type="ECO:0000256" key="1">
    <source>
        <dbReference type="ARBA" id="ARBA00010088"/>
    </source>
</evidence>
<protein>
    <submittedName>
        <fullName evidence="7">Alpha/beta hydrolase</fullName>
    </submittedName>
</protein>
<dbReference type="PANTHER" id="PTHR43248:SF29">
    <property type="entry name" value="TRIPEPTIDYL AMINOPEPTIDASE"/>
    <property type="match status" value="1"/>
</dbReference>
<gene>
    <name evidence="7" type="ORF">GCM10010319_10210</name>
</gene>
<reference evidence="8" key="1">
    <citation type="journal article" date="2019" name="Int. J. Syst. Evol. Microbiol.">
        <title>The Global Catalogue of Microorganisms (GCM) 10K type strain sequencing project: providing services to taxonomists for standard genome sequencing and annotation.</title>
        <authorList>
            <consortium name="The Broad Institute Genomics Platform"/>
            <consortium name="The Broad Institute Genome Sequencing Center for Infectious Disease"/>
            <person name="Wu L."/>
            <person name="Ma J."/>
        </authorList>
    </citation>
    <scope>NUCLEOTIDE SEQUENCE [LARGE SCALE GENOMIC DNA]</scope>
    <source>
        <strain evidence="8">JCM 4565</strain>
    </source>
</reference>
<keyword evidence="2 4" id="KW-0732">Signal</keyword>
<sequence>MRERLAVWADGPRTNHPYLMRPLTRKALVTTLSAAACAAGLTAPAHAVTPTAPAASATKAPRLAWQPCAEKDGRECATLPVPLDYSRPGGPSVDVAVSRLRSDHPEARRGTLLLIPGGPGGSGREEVANRGAKLRKETGGAYDIVGLDPRGTGGSAKADCGLSEDDRQMVNLRPWPGPDGDISANVARARRVADACARNGGALLRSLSTANEVRDLDRFRQALGEEKLSALGVSYGTYVGAVYAQKFPQHTDRWVLDSSGDPDPERVERGWLANMSGAADDRFPDFAKWAADPARGERRLAAKASDVRPMFLALAAELDRKPRRFADTGHELTGNLLRQVLQNSLYSDADFPHLADLIRAARTGTGPLTVADPAPRPLSQADAAIFVGVVCNDVDTWPRSIPSYARAVATDRARHPLTAGMPAGILPCAFWKTPSADKPTRITPNGPSNVLMIQNLRDPATPYRGALKMRAAFGERARLVTVDAGGHGVYLDNGNACGDRAVTKFLVRGERPGADAFCSAEPRG</sequence>
<dbReference type="InterPro" id="IPR051601">
    <property type="entry name" value="Serine_prot/Carboxylest_S33"/>
</dbReference>
<feature type="chain" id="PRO_5046261922" evidence="4">
    <location>
        <begin position="48"/>
        <end position="524"/>
    </location>
</feature>
<keyword evidence="3 7" id="KW-0378">Hydrolase</keyword>
<dbReference type="Proteomes" id="UP001500063">
    <property type="component" value="Unassembled WGS sequence"/>
</dbReference>
<dbReference type="InterPro" id="IPR000073">
    <property type="entry name" value="AB_hydrolase_1"/>
</dbReference>
<dbReference type="Pfam" id="PF00561">
    <property type="entry name" value="Abhydrolase_1"/>
    <property type="match status" value="1"/>
</dbReference>
<evidence type="ECO:0000313" key="7">
    <source>
        <dbReference type="EMBL" id="GAA0336141.1"/>
    </source>
</evidence>
<feature type="domain" description="AB hydrolase-1" evidence="5">
    <location>
        <begin position="111"/>
        <end position="290"/>
    </location>
</feature>
<evidence type="ECO:0000259" key="6">
    <source>
        <dbReference type="Pfam" id="PF08386"/>
    </source>
</evidence>
<evidence type="ECO:0000256" key="4">
    <source>
        <dbReference type="SAM" id="SignalP"/>
    </source>
</evidence>
<dbReference type="InterPro" id="IPR013595">
    <property type="entry name" value="Pept_S33_TAP-like_C"/>
</dbReference>
<keyword evidence="8" id="KW-1185">Reference proteome</keyword>
<evidence type="ECO:0000259" key="5">
    <source>
        <dbReference type="Pfam" id="PF00561"/>
    </source>
</evidence>
<organism evidence="7 8">
    <name type="scientific">Streptomyces blastmyceticus</name>
    <dbReference type="NCBI Taxonomy" id="68180"/>
    <lineage>
        <taxon>Bacteria</taxon>
        <taxon>Bacillati</taxon>
        <taxon>Actinomycetota</taxon>
        <taxon>Actinomycetes</taxon>
        <taxon>Kitasatosporales</taxon>
        <taxon>Streptomycetaceae</taxon>
        <taxon>Streptomyces</taxon>
    </lineage>
</organism>
<dbReference type="PANTHER" id="PTHR43248">
    <property type="entry name" value="2-SUCCINYL-6-HYDROXY-2,4-CYCLOHEXADIENE-1-CARBOXYLATE SYNTHASE"/>
    <property type="match status" value="1"/>
</dbReference>